<comment type="caution">
    <text evidence="1">The sequence shown here is derived from an EMBL/GenBank/DDBJ whole genome shotgun (WGS) entry which is preliminary data.</text>
</comment>
<dbReference type="EMBL" id="AJWY01013812">
    <property type="protein sequence ID" value="EKC45752.1"/>
    <property type="molecule type" value="Genomic_DNA"/>
</dbReference>
<dbReference type="AlphaFoldDB" id="K1RA07"/>
<evidence type="ECO:0000313" key="1">
    <source>
        <dbReference type="EMBL" id="EKC45752.1"/>
    </source>
</evidence>
<name>K1RA07_9ZZZZ</name>
<proteinExistence type="predicted"/>
<accession>K1RA07</accession>
<protein>
    <submittedName>
        <fullName evidence="1">Uncharacterized protein</fullName>
    </submittedName>
</protein>
<feature type="non-terminal residue" evidence="1">
    <location>
        <position position="1"/>
    </location>
</feature>
<organism evidence="1">
    <name type="scientific">human gut metagenome</name>
    <dbReference type="NCBI Taxonomy" id="408170"/>
    <lineage>
        <taxon>unclassified sequences</taxon>
        <taxon>metagenomes</taxon>
        <taxon>organismal metagenomes</taxon>
    </lineage>
</organism>
<reference evidence="1" key="1">
    <citation type="journal article" date="2013" name="Environ. Microbiol.">
        <title>Microbiota from the distal guts of lean and obese adolescents exhibit partial functional redundancy besides clear differences in community structure.</title>
        <authorList>
            <person name="Ferrer M."/>
            <person name="Ruiz A."/>
            <person name="Lanza F."/>
            <person name="Haange S.B."/>
            <person name="Oberbach A."/>
            <person name="Till H."/>
            <person name="Bargiela R."/>
            <person name="Campoy C."/>
            <person name="Segura M.T."/>
            <person name="Richter M."/>
            <person name="von Bergen M."/>
            <person name="Seifert J."/>
            <person name="Suarez A."/>
        </authorList>
    </citation>
    <scope>NUCLEOTIDE SEQUENCE</scope>
</reference>
<sequence>DREVNQIWTADKNNVGGSFIDLGIQKETKADFVESSNQQFMAFQVNGDVYVMDLNERKIKQVYNLNARMLNSLTILRQG</sequence>
<gene>
    <name evidence="1" type="ORF">LEA_20104</name>
</gene>